<keyword evidence="1" id="KW-0472">Membrane</keyword>
<keyword evidence="1" id="KW-1133">Transmembrane helix</keyword>
<evidence type="ECO:0000256" key="1">
    <source>
        <dbReference type="SAM" id="Phobius"/>
    </source>
</evidence>
<gene>
    <name evidence="2" type="ORF">OESDEN_08738</name>
</gene>
<dbReference type="Proteomes" id="UP000053660">
    <property type="component" value="Unassembled WGS sequence"/>
</dbReference>
<feature type="transmembrane region" description="Helical" evidence="1">
    <location>
        <begin position="47"/>
        <end position="68"/>
    </location>
</feature>
<keyword evidence="3" id="KW-1185">Reference proteome</keyword>
<protein>
    <submittedName>
        <fullName evidence="2">Uncharacterized protein</fullName>
    </submittedName>
</protein>
<reference evidence="2 3" key="1">
    <citation type="submission" date="2014-03" db="EMBL/GenBank/DDBJ databases">
        <title>Draft genome of the hookworm Oesophagostomum dentatum.</title>
        <authorList>
            <person name="Mitreva M."/>
        </authorList>
    </citation>
    <scope>NUCLEOTIDE SEQUENCE [LARGE SCALE GENOMIC DNA]</scope>
    <source>
        <strain evidence="2 3">OD-Hann</strain>
    </source>
</reference>
<name>A0A0B1T7N0_OESDE</name>
<feature type="transmembrane region" description="Helical" evidence="1">
    <location>
        <begin position="17"/>
        <end position="35"/>
    </location>
</feature>
<evidence type="ECO:0000313" key="3">
    <source>
        <dbReference type="Proteomes" id="UP000053660"/>
    </source>
</evidence>
<dbReference type="AlphaFoldDB" id="A0A0B1T7N0"/>
<evidence type="ECO:0000313" key="2">
    <source>
        <dbReference type="EMBL" id="KHJ91400.1"/>
    </source>
</evidence>
<organism evidence="2 3">
    <name type="scientific">Oesophagostomum dentatum</name>
    <name type="common">Nodular worm</name>
    <dbReference type="NCBI Taxonomy" id="61180"/>
    <lineage>
        <taxon>Eukaryota</taxon>
        <taxon>Metazoa</taxon>
        <taxon>Ecdysozoa</taxon>
        <taxon>Nematoda</taxon>
        <taxon>Chromadorea</taxon>
        <taxon>Rhabditida</taxon>
        <taxon>Rhabditina</taxon>
        <taxon>Rhabditomorpha</taxon>
        <taxon>Strongyloidea</taxon>
        <taxon>Strongylidae</taxon>
        <taxon>Oesophagostomum</taxon>
    </lineage>
</organism>
<keyword evidence="1" id="KW-0812">Transmembrane</keyword>
<dbReference type="EMBL" id="KN552097">
    <property type="protein sequence ID" value="KHJ91400.1"/>
    <property type="molecule type" value="Genomic_DNA"/>
</dbReference>
<sequence length="70" mass="7682">MCGFAAFNFNSEDTKSFFNVFTLISAVLFTFKILVMNKDNSTASVGLVALFWMYYGLGIICDALFGTAEG</sequence>
<proteinExistence type="predicted"/>
<dbReference type="OrthoDB" id="5870999at2759"/>
<accession>A0A0B1T7N0</accession>